<protein>
    <submittedName>
        <fullName evidence="7">Oligosaccharide flippase family protein</fullName>
    </submittedName>
</protein>
<dbReference type="InterPro" id="IPR002797">
    <property type="entry name" value="Polysacc_synth"/>
</dbReference>
<evidence type="ECO:0000256" key="2">
    <source>
        <dbReference type="ARBA" id="ARBA00022475"/>
    </source>
</evidence>
<dbReference type="EMBL" id="CP099489">
    <property type="protein sequence ID" value="USQ79779.1"/>
    <property type="molecule type" value="Genomic_DNA"/>
</dbReference>
<sequence length="388" mass="40572">MLLAAGILGPSDFGRFSLILATAQMLGMFATLGLARGLVRLLPDREATPGDRRQLWVWSCLPATVISALLALLVLALPEAGRLIGLPTDSAWHQVGLGLWLFGFTLSSLGQAGLIGSGRQDKAAIWIVVRSICFATTVLIGSFFFAPQFLVLACGLAELVVAGALLLLVNASITSDTAGSLSRAGLTSKLLRNGGPGWLADLSSQFGIWATLYLLTQSAWGPALAGIFALGQRAFVAVTMLSRQVSLSFVPILVHARGRDHASWVRASRRTLRYSLGIGSAVALPVLLLFLVSGPLMGEYGDHRTPLMAMAALGVLASWNTGMGVVAQTGGRLTRWGVSDALAAASTVTVTALLMDDLGLWAAVLGFGAGHLLRSLVLAPAVPLRSAP</sequence>
<evidence type="ECO:0000313" key="8">
    <source>
        <dbReference type="Proteomes" id="UP001056455"/>
    </source>
</evidence>
<reference evidence="7" key="1">
    <citation type="submission" date="2022-06" db="EMBL/GenBank/DDBJ databases">
        <title>Ornithinimicrobium HY1793.</title>
        <authorList>
            <person name="Huang Y."/>
        </authorList>
    </citation>
    <scope>NUCLEOTIDE SEQUENCE</scope>
    <source>
        <strain evidence="7">HY1793</strain>
    </source>
</reference>
<keyword evidence="8" id="KW-1185">Reference proteome</keyword>
<keyword evidence="2" id="KW-1003">Cell membrane</keyword>
<feature type="transmembrane region" description="Helical" evidence="6">
    <location>
        <begin position="360"/>
        <end position="382"/>
    </location>
</feature>
<proteinExistence type="predicted"/>
<dbReference type="Proteomes" id="UP001056455">
    <property type="component" value="Chromosome"/>
</dbReference>
<evidence type="ECO:0000256" key="1">
    <source>
        <dbReference type="ARBA" id="ARBA00004651"/>
    </source>
</evidence>
<name>A0ABY4YSN5_9MICO</name>
<feature type="transmembrane region" description="Helical" evidence="6">
    <location>
        <begin position="333"/>
        <end position="354"/>
    </location>
</feature>
<accession>A0ABY4YSN5</accession>
<evidence type="ECO:0000256" key="4">
    <source>
        <dbReference type="ARBA" id="ARBA00022989"/>
    </source>
</evidence>
<dbReference type="PANTHER" id="PTHR30250:SF11">
    <property type="entry name" value="O-ANTIGEN TRANSPORTER-RELATED"/>
    <property type="match status" value="1"/>
</dbReference>
<feature type="transmembrane region" description="Helical" evidence="6">
    <location>
        <begin position="55"/>
        <end position="77"/>
    </location>
</feature>
<evidence type="ECO:0000256" key="5">
    <source>
        <dbReference type="ARBA" id="ARBA00023136"/>
    </source>
</evidence>
<keyword evidence="3 6" id="KW-0812">Transmembrane</keyword>
<feature type="transmembrane region" description="Helical" evidence="6">
    <location>
        <begin position="306"/>
        <end position="326"/>
    </location>
</feature>
<organism evidence="7 8">
    <name type="scientific">Ornithinimicrobium faecis</name>
    <dbReference type="NCBI Taxonomy" id="2934158"/>
    <lineage>
        <taxon>Bacteria</taxon>
        <taxon>Bacillati</taxon>
        <taxon>Actinomycetota</taxon>
        <taxon>Actinomycetes</taxon>
        <taxon>Micrococcales</taxon>
        <taxon>Ornithinimicrobiaceae</taxon>
        <taxon>Ornithinimicrobium</taxon>
    </lineage>
</organism>
<evidence type="ECO:0000313" key="7">
    <source>
        <dbReference type="EMBL" id="USQ79779.1"/>
    </source>
</evidence>
<keyword evidence="4 6" id="KW-1133">Transmembrane helix</keyword>
<gene>
    <name evidence="7" type="ORF">NF556_19680</name>
</gene>
<evidence type="ECO:0000256" key="3">
    <source>
        <dbReference type="ARBA" id="ARBA00022692"/>
    </source>
</evidence>
<feature type="transmembrane region" description="Helical" evidence="6">
    <location>
        <begin position="16"/>
        <end position="35"/>
    </location>
</feature>
<dbReference type="InterPro" id="IPR050833">
    <property type="entry name" value="Poly_Biosynth_Transport"/>
</dbReference>
<dbReference type="PANTHER" id="PTHR30250">
    <property type="entry name" value="PST FAMILY PREDICTED COLANIC ACID TRANSPORTER"/>
    <property type="match status" value="1"/>
</dbReference>
<feature type="transmembrane region" description="Helical" evidence="6">
    <location>
        <begin position="123"/>
        <end position="144"/>
    </location>
</feature>
<keyword evidence="5 6" id="KW-0472">Membrane</keyword>
<feature type="transmembrane region" description="Helical" evidence="6">
    <location>
        <begin position="150"/>
        <end position="173"/>
    </location>
</feature>
<feature type="transmembrane region" description="Helical" evidence="6">
    <location>
        <begin position="97"/>
        <end position="116"/>
    </location>
</feature>
<comment type="subcellular location">
    <subcellularLocation>
        <location evidence="1">Cell membrane</location>
        <topology evidence="1">Multi-pass membrane protein</topology>
    </subcellularLocation>
</comment>
<dbReference type="Pfam" id="PF01943">
    <property type="entry name" value="Polysacc_synt"/>
    <property type="match status" value="1"/>
</dbReference>
<feature type="transmembrane region" description="Helical" evidence="6">
    <location>
        <begin position="274"/>
        <end position="294"/>
    </location>
</feature>
<evidence type="ECO:0000256" key="6">
    <source>
        <dbReference type="SAM" id="Phobius"/>
    </source>
</evidence>